<proteinExistence type="predicted"/>
<organism evidence="1 2">
    <name type="scientific">Pseudoalteromonas qingdaonensis</name>
    <dbReference type="NCBI Taxonomy" id="3131913"/>
    <lineage>
        <taxon>Bacteria</taxon>
        <taxon>Pseudomonadati</taxon>
        <taxon>Pseudomonadota</taxon>
        <taxon>Gammaproteobacteria</taxon>
        <taxon>Alteromonadales</taxon>
        <taxon>Pseudoalteromonadaceae</taxon>
        <taxon>Pseudoalteromonas</taxon>
    </lineage>
</organism>
<dbReference type="EMBL" id="JBCGCU010000007">
    <property type="protein sequence ID" value="MEM0515374.1"/>
    <property type="molecule type" value="Genomic_DNA"/>
</dbReference>
<evidence type="ECO:0000313" key="1">
    <source>
        <dbReference type="EMBL" id="MEM0515374.1"/>
    </source>
</evidence>
<dbReference type="Pfam" id="PF00300">
    <property type="entry name" value="His_Phos_1"/>
    <property type="match status" value="1"/>
</dbReference>
<dbReference type="RefSeq" id="WP_342677962.1">
    <property type="nucleotide sequence ID" value="NZ_JBCGCU010000007.1"/>
</dbReference>
<sequence>MKTVLIMRHGDAQAMQGQDNLRELTDKGVAQADHVGQWLAQRFNPQGLIVSPYVRAQQTAMQVKEHCRNFIYSEDCEEVTPNADAKRAVDYLSALIAVHDEIDCWLVVAHMPIVSYMVAELCPDKMPIFPTCGVAQIDYDPQTLRGHWRALYSPQ</sequence>
<dbReference type="Proteomes" id="UP001447008">
    <property type="component" value="Unassembled WGS sequence"/>
</dbReference>
<keyword evidence="2" id="KW-1185">Reference proteome</keyword>
<dbReference type="InterPro" id="IPR013078">
    <property type="entry name" value="His_Pase_superF_clade-1"/>
</dbReference>
<dbReference type="InterPro" id="IPR004449">
    <property type="entry name" value="SixA"/>
</dbReference>
<dbReference type="PANTHER" id="PTHR48100">
    <property type="entry name" value="BROAD-SPECIFICITY PHOSPHATASE YOR283W-RELATED"/>
    <property type="match status" value="1"/>
</dbReference>
<dbReference type="NCBIfam" id="TIGR00249">
    <property type="entry name" value="sixA"/>
    <property type="match status" value="1"/>
</dbReference>
<dbReference type="Gene3D" id="3.40.50.1240">
    <property type="entry name" value="Phosphoglycerate mutase-like"/>
    <property type="match status" value="1"/>
</dbReference>
<name>A0ABU9MYE9_9GAMM</name>
<dbReference type="CDD" id="cd07067">
    <property type="entry name" value="HP_PGM_like"/>
    <property type="match status" value="1"/>
</dbReference>
<dbReference type="SUPFAM" id="SSF53254">
    <property type="entry name" value="Phosphoglycerate mutase-like"/>
    <property type="match status" value="1"/>
</dbReference>
<comment type="caution">
    <text evidence="1">The sequence shown here is derived from an EMBL/GenBank/DDBJ whole genome shotgun (WGS) entry which is preliminary data.</text>
</comment>
<dbReference type="SMART" id="SM00855">
    <property type="entry name" value="PGAM"/>
    <property type="match status" value="1"/>
</dbReference>
<gene>
    <name evidence="1" type="primary">sixA</name>
    <name evidence="1" type="ORF">WCN91_07995</name>
</gene>
<accession>A0ABU9MYE9</accession>
<dbReference type="InterPro" id="IPR029033">
    <property type="entry name" value="His_PPase_superfam"/>
</dbReference>
<evidence type="ECO:0000313" key="2">
    <source>
        <dbReference type="Proteomes" id="UP001447008"/>
    </source>
</evidence>
<dbReference type="InterPro" id="IPR050275">
    <property type="entry name" value="PGM_Phosphatase"/>
</dbReference>
<reference evidence="1 2" key="1">
    <citation type="submission" date="2024-03" db="EMBL/GenBank/DDBJ databases">
        <title>Pseudoalteromonas qingdaonensis sp. nov., isolated from the intestines of marine benthic organisms.</title>
        <authorList>
            <person name="Lin X."/>
            <person name="Fang S."/>
            <person name="Hu X."/>
        </authorList>
    </citation>
    <scope>NUCLEOTIDE SEQUENCE [LARGE SCALE GENOMIC DNA]</scope>
    <source>
        <strain evidence="1 2">YIC-827</strain>
    </source>
</reference>
<protein>
    <submittedName>
        <fullName evidence="1">Phosphohistidine phosphatase SixA</fullName>
    </submittedName>
</protein>